<feature type="transmembrane region" description="Helical" evidence="9">
    <location>
        <begin position="226"/>
        <end position="247"/>
    </location>
</feature>
<evidence type="ECO:0000256" key="3">
    <source>
        <dbReference type="ARBA" id="ARBA00022448"/>
    </source>
</evidence>
<keyword evidence="5" id="KW-0997">Cell inner membrane</keyword>
<evidence type="ECO:0000256" key="4">
    <source>
        <dbReference type="ARBA" id="ARBA00022475"/>
    </source>
</evidence>
<dbReference type="PANTHER" id="PTHR30413">
    <property type="entry name" value="INNER MEMBRANE TRANSPORT PERMEASE"/>
    <property type="match status" value="1"/>
</dbReference>
<dbReference type="RefSeq" id="WP_132092511.1">
    <property type="nucleotide sequence ID" value="NZ_JANKAQ010000011.1"/>
</dbReference>
<evidence type="ECO:0000256" key="5">
    <source>
        <dbReference type="ARBA" id="ARBA00022519"/>
    </source>
</evidence>
<feature type="transmembrane region" description="Helical" evidence="9">
    <location>
        <begin position="29"/>
        <end position="50"/>
    </location>
</feature>
<dbReference type="AlphaFoldDB" id="A0A4R2L8M9"/>
<evidence type="ECO:0000259" key="10">
    <source>
        <dbReference type="PROSITE" id="PS51012"/>
    </source>
</evidence>
<dbReference type="PANTHER" id="PTHR30413:SF8">
    <property type="entry name" value="TRANSPORT PERMEASE PROTEIN"/>
    <property type="match status" value="1"/>
</dbReference>
<dbReference type="InterPro" id="IPR013525">
    <property type="entry name" value="ABC2_TM"/>
</dbReference>
<dbReference type="GO" id="GO:0043190">
    <property type="term" value="C:ATP-binding cassette (ABC) transporter complex"/>
    <property type="evidence" value="ECO:0007669"/>
    <property type="project" value="InterPro"/>
</dbReference>
<sequence length="258" mass="29489">MKHLREIYDYRQMIFSLVRKELRGRYKGSALGFLWTFINPLLQLCVYTFVFSIVMPNNIDKFYLYLFVGLIPWLFFSGSLTGGAASIINQKDMVKKIYFPREVMPIAYVTSNFVNMLLCFIVIFAVVIVTGGGINPIAICYLPVIMVVEYIMCLGGAMLTSALTVYFRDLEYILGIVTMAWMYFTPVVYSIDMVPENLRPFMNLNPMTPVIVAYRDVLYSKQVPHIRTLTSGFVLGCIVLIVGCVVFQKLQRGFAEEL</sequence>
<comment type="similarity">
    <text evidence="2 9">Belongs to the ABC-2 integral membrane protein family.</text>
</comment>
<protein>
    <recommendedName>
        <fullName evidence="9">Transport permease protein</fullName>
    </recommendedName>
</protein>
<dbReference type="PIRSF" id="PIRSF006648">
    <property type="entry name" value="DrrB"/>
    <property type="match status" value="1"/>
</dbReference>
<dbReference type="InterPro" id="IPR047817">
    <property type="entry name" value="ABC2_TM_bact-type"/>
</dbReference>
<organism evidence="11 12">
    <name type="scientific">Frisingicoccus caecimuris</name>
    <dbReference type="NCBI Taxonomy" id="1796636"/>
    <lineage>
        <taxon>Bacteria</taxon>
        <taxon>Bacillati</taxon>
        <taxon>Bacillota</taxon>
        <taxon>Clostridia</taxon>
        <taxon>Lachnospirales</taxon>
        <taxon>Lachnospiraceae</taxon>
        <taxon>Frisingicoccus</taxon>
    </lineage>
</organism>
<evidence type="ECO:0000313" key="11">
    <source>
        <dbReference type="EMBL" id="TCO83989.1"/>
    </source>
</evidence>
<feature type="transmembrane region" description="Helical" evidence="9">
    <location>
        <begin position="172"/>
        <end position="191"/>
    </location>
</feature>
<evidence type="ECO:0000313" key="12">
    <source>
        <dbReference type="Proteomes" id="UP000295711"/>
    </source>
</evidence>
<keyword evidence="7 9" id="KW-1133">Transmembrane helix</keyword>
<reference evidence="11 12" key="1">
    <citation type="submission" date="2019-03" db="EMBL/GenBank/DDBJ databases">
        <title>Genomic Encyclopedia of Type Strains, Phase IV (KMG-IV): sequencing the most valuable type-strain genomes for metagenomic binning, comparative biology and taxonomic classification.</title>
        <authorList>
            <person name="Goeker M."/>
        </authorList>
    </citation>
    <scope>NUCLEOTIDE SEQUENCE [LARGE SCALE GENOMIC DNA]</scope>
    <source>
        <strain evidence="11 12">DSM 28559</strain>
    </source>
</reference>
<comment type="subcellular location">
    <subcellularLocation>
        <location evidence="1">Cell inner membrane</location>
        <topology evidence="1">Multi-pass membrane protein</topology>
    </subcellularLocation>
    <subcellularLocation>
        <location evidence="9">Cell membrane</location>
        <topology evidence="9">Multi-pass membrane protein</topology>
    </subcellularLocation>
</comment>
<keyword evidence="4 9" id="KW-1003">Cell membrane</keyword>
<accession>A0A4R2L8M9</accession>
<keyword evidence="3 9" id="KW-0813">Transport</keyword>
<feature type="transmembrane region" description="Helical" evidence="9">
    <location>
        <begin position="62"/>
        <end position="85"/>
    </location>
</feature>
<dbReference type="Pfam" id="PF01061">
    <property type="entry name" value="ABC2_membrane"/>
    <property type="match status" value="1"/>
</dbReference>
<feature type="transmembrane region" description="Helical" evidence="9">
    <location>
        <begin position="136"/>
        <end position="160"/>
    </location>
</feature>
<evidence type="ECO:0000256" key="2">
    <source>
        <dbReference type="ARBA" id="ARBA00007783"/>
    </source>
</evidence>
<comment type="caution">
    <text evidence="11">The sequence shown here is derived from an EMBL/GenBank/DDBJ whole genome shotgun (WGS) entry which is preliminary data.</text>
</comment>
<gene>
    <name evidence="11" type="ORF">EV212_11012</name>
</gene>
<evidence type="ECO:0000256" key="7">
    <source>
        <dbReference type="ARBA" id="ARBA00022989"/>
    </source>
</evidence>
<dbReference type="EMBL" id="SLXA01000010">
    <property type="protein sequence ID" value="TCO83989.1"/>
    <property type="molecule type" value="Genomic_DNA"/>
</dbReference>
<keyword evidence="8 9" id="KW-0472">Membrane</keyword>
<proteinExistence type="inferred from homology"/>
<dbReference type="OrthoDB" id="9786910at2"/>
<feature type="domain" description="ABC transmembrane type-2" evidence="10">
    <location>
        <begin position="31"/>
        <end position="250"/>
    </location>
</feature>
<evidence type="ECO:0000256" key="6">
    <source>
        <dbReference type="ARBA" id="ARBA00022692"/>
    </source>
</evidence>
<evidence type="ECO:0000256" key="9">
    <source>
        <dbReference type="RuleBase" id="RU361157"/>
    </source>
</evidence>
<dbReference type="GO" id="GO:0015920">
    <property type="term" value="P:lipopolysaccharide transport"/>
    <property type="evidence" value="ECO:0007669"/>
    <property type="project" value="TreeGrafter"/>
</dbReference>
<evidence type="ECO:0000256" key="8">
    <source>
        <dbReference type="ARBA" id="ARBA00023136"/>
    </source>
</evidence>
<dbReference type="GO" id="GO:0140359">
    <property type="term" value="F:ABC-type transporter activity"/>
    <property type="evidence" value="ECO:0007669"/>
    <property type="project" value="InterPro"/>
</dbReference>
<dbReference type="Proteomes" id="UP000295711">
    <property type="component" value="Unassembled WGS sequence"/>
</dbReference>
<dbReference type="InterPro" id="IPR000412">
    <property type="entry name" value="ABC_2_transport"/>
</dbReference>
<keyword evidence="6 9" id="KW-0812">Transmembrane</keyword>
<feature type="transmembrane region" description="Helical" evidence="9">
    <location>
        <begin position="106"/>
        <end position="130"/>
    </location>
</feature>
<evidence type="ECO:0000256" key="1">
    <source>
        <dbReference type="ARBA" id="ARBA00004429"/>
    </source>
</evidence>
<keyword evidence="12" id="KW-1185">Reference proteome</keyword>
<dbReference type="PROSITE" id="PS51012">
    <property type="entry name" value="ABC_TM2"/>
    <property type="match status" value="1"/>
</dbReference>
<name>A0A4R2L8M9_9FIRM</name>